<dbReference type="EMBL" id="CP023327">
    <property type="protein sequence ID" value="ATY66534.1"/>
    <property type="molecule type" value="Genomic_DNA"/>
</dbReference>
<feature type="transmembrane region" description="Helical" evidence="6">
    <location>
        <begin position="561"/>
        <end position="581"/>
    </location>
</feature>
<organism evidence="8 9">
    <name type="scientific">Cordyceps militaris</name>
    <name type="common">Caterpillar fungus</name>
    <name type="synonym">Clavaria militaris</name>
    <dbReference type="NCBI Taxonomy" id="73501"/>
    <lineage>
        <taxon>Eukaryota</taxon>
        <taxon>Fungi</taxon>
        <taxon>Dikarya</taxon>
        <taxon>Ascomycota</taxon>
        <taxon>Pezizomycotina</taxon>
        <taxon>Sordariomycetes</taxon>
        <taxon>Hypocreomycetidae</taxon>
        <taxon>Hypocreales</taxon>
        <taxon>Cordycipitaceae</taxon>
        <taxon>Cordyceps</taxon>
    </lineage>
</organism>
<dbReference type="PANTHER" id="PTHR43791:SF48">
    <property type="entry name" value="TRANSPORTER, PUTATIVE (AFU_ORTHOLOGUE AFUA_4G01000)-RELATED"/>
    <property type="match status" value="1"/>
</dbReference>
<dbReference type="SUPFAM" id="SSF103473">
    <property type="entry name" value="MFS general substrate transporter"/>
    <property type="match status" value="1"/>
</dbReference>
<protein>
    <submittedName>
        <fullName evidence="8">Major Facilitator Superfamily</fullName>
    </submittedName>
</protein>
<dbReference type="PROSITE" id="PS50850">
    <property type="entry name" value="MFS"/>
    <property type="match status" value="1"/>
</dbReference>
<dbReference type="VEuPathDB" id="FungiDB:A9K55_000492"/>
<feature type="transmembrane region" description="Helical" evidence="6">
    <location>
        <begin position="469"/>
        <end position="487"/>
    </location>
</feature>
<feature type="transmembrane region" description="Helical" evidence="6">
    <location>
        <begin position="237"/>
        <end position="259"/>
    </location>
</feature>
<keyword evidence="4 6" id="KW-1133">Transmembrane helix</keyword>
<evidence type="ECO:0000313" key="9">
    <source>
        <dbReference type="Proteomes" id="UP000323067"/>
    </source>
</evidence>
<feature type="transmembrane region" description="Helical" evidence="6">
    <location>
        <begin position="265"/>
        <end position="285"/>
    </location>
</feature>
<feature type="transmembrane region" description="Helical" evidence="6">
    <location>
        <begin position="530"/>
        <end position="549"/>
    </location>
</feature>
<feature type="transmembrane region" description="Helical" evidence="6">
    <location>
        <begin position="210"/>
        <end position="230"/>
    </location>
</feature>
<sequence>MFRQIDPTLHFTVGNRTTRSEPVGQRATHRKFAWRAHISGKRTQDADPRRGGNTTLLQSCLPSPVPVLLEFSIYICCSLAASPPNYLDVARSVLVAVFLLAEMSATTSQKQGVLASEEGNDDDLQQQVSRASLLFGRKVLGVVDSTPTTDEARMRLKMDLYLIPLVSLIYREQTPSLDPVVPLLIFHLQCSHLLTGRILDLNMHGFDLNISLSIFFISYIVFEIPANLLCKRIGPAWFLSSAILGFGVLTICTGLVRSFSALCGVRFVLGIFEAGIMPALVYYLSRWYTHSELTFRVSLFIISAALAGAFGGLLASAILSIPHLGSLYSWRLIFLIEGLASCALGIICFFILPDRPETAPWLSAEEKALAKARLDAERYTTDDSVAEFRWSKVRLGICNPVVLTTTTIFLLNSITVYGVSFFLPTIVKTIFPEKSVRMQQLLTVPPYFVGAIACALTSFWSWKAQQRGVFTIFCAPLTVVGYIIFLATSNQHLRYGATFLPFLGIFTYGALTNSHVAANVASDTARTAAIAVNVMGCNIGGLVSAWAYVPSDSPNYRIGNGLNLAAQASMIVIATGLYYWIKYDNKRRDDRQANQPEDLDVQDMDTLDWKHPRFRWRK</sequence>
<dbReference type="PANTHER" id="PTHR43791">
    <property type="entry name" value="PERMEASE-RELATED"/>
    <property type="match status" value="1"/>
</dbReference>
<evidence type="ECO:0000256" key="3">
    <source>
        <dbReference type="ARBA" id="ARBA00022692"/>
    </source>
</evidence>
<dbReference type="InterPro" id="IPR020846">
    <property type="entry name" value="MFS_dom"/>
</dbReference>
<feature type="transmembrane region" description="Helical" evidence="6">
    <location>
        <begin position="297"/>
        <end position="322"/>
    </location>
</feature>
<keyword evidence="2" id="KW-0813">Transport</keyword>
<feature type="transmembrane region" description="Helical" evidence="6">
    <location>
        <begin position="444"/>
        <end position="462"/>
    </location>
</feature>
<dbReference type="Proteomes" id="UP000323067">
    <property type="component" value="Chromosome ii"/>
</dbReference>
<accession>A0A2H4STW3</accession>
<dbReference type="GO" id="GO:0022857">
    <property type="term" value="F:transmembrane transporter activity"/>
    <property type="evidence" value="ECO:0007669"/>
    <property type="project" value="InterPro"/>
</dbReference>
<evidence type="ECO:0000256" key="1">
    <source>
        <dbReference type="ARBA" id="ARBA00004141"/>
    </source>
</evidence>
<dbReference type="Pfam" id="PF07690">
    <property type="entry name" value="MFS_1"/>
    <property type="match status" value="1"/>
</dbReference>
<dbReference type="VEuPathDB" id="FungiDB:CCM_01911"/>
<feature type="transmembrane region" description="Helical" evidence="6">
    <location>
        <begin position="401"/>
        <end position="424"/>
    </location>
</feature>
<proteinExistence type="predicted"/>
<dbReference type="OrthoDB" id="2985014at2759"/>
<comment type="subcellular location">
    <subcellularLocation>
        <location evidence="1">Membrane</location>
        <topology evidence="1">Multi-pass membrane protein</topology>
    </subcellularLocation>
</comment>
<evidence type="ECO:0000259" key="7">
    <source>
        <dbReference type="PROSITE" id="PS50850"/>
    </source>
</evidence>
<gene>
    <name evidence="8" type="ORF">A9K55_000492</name>
</gene>
<dbReference type="InterPro" id="IPR011701">
    <property type="entry name" value="MFS"/>
</dbReference>
<feature type="transmembrane region" description="Helical" evidence="6">
    <location>
        <begin position="499"/>
        <end position="518"/>
    </location>
</feature>
<evidence type="ECO:0000256" key="6">
    <source>
        <dbReference type="SAM" id="Phobius"/>
    </source>
</evidence>
<evidence type="ECO:0000256" key="5">
    <source>
        <dbReference type="ARBA" id="ARBA00023136"/>
    </source>
</evidence>
<evidence type="ECO:0000256" key="2">
    <source>
        <dbReference type="ARBA" id="ARBA00022448"/>
    </source>
</evidence>
<dbReference type="InterPro" id="IPR036259">
    <property type="entry name" value="MFS_trans_sf"/>
</dbReference>
<keyword evidence="3 6" id="KW-0812">Transmembrane</keyword>
<feature type="transmembrane region" description="Helical" evidence="6">
    <location>
        <begin position="328"/>
        <end position="352"/>
    </location>
</feature>
<dbReference type="FunFam" id="1.20.1250.20:FF:000013">
    <property type="entry name" value="MFS general substrate transporter"/>
    <property type="match status" value="1"/>
</dbReference>
<feature type="domain" description="Major facilitator superfamily (MFS) profile" evidence="7">
    <location>
        <begin position="159"/>
        <end position="586"/>
    </location>
</feature>
<dbReference type="AlphaFoldDB" id="A0A2H4STW3"/>
<keyword evidence="5 6" id="KW-0472">Membrane</keyword>
<dbReference type="Gene3D" id="1.20.1250.20">
    <property type="entry name" value="MFS general substrate transporter like domains"/>
    <property type="match status" value="2"/>
</dbReference>
<name>A0A2H4STW3_CORMI</name>
<evidence type="ECO:0000256" key="4">
    <source>
        <dbReference type="ARBA" id="ARBA00022989"/>
    </source>
</evidence>
<evidence type="ECO:0000313" key="8">
    <source>
        <dbReference type="EMBL" id="ATY66534.1"/>
    </source>
</evidence>
<reference evidence="8 9" key="1">
    <citation type="journal article" date="2017" name="BMC Genomics">
        <title>Chromosome level assembly and secondary metabolite potential of the parasitic fungus Cordyceps militaris.</title>
        <authorList>
            <person name="Kramer G.J."/>
            <person name="Nodwell J.R."/>
        </authorList>
    </citation>
    <scope>NUCLEOTIDE SEQUENCE [LARGE SCALE GENOMIC DNA]</scope>
    <source>
        <strain evidence="8 9">ATCC 34164</strain>
    </source>
</reference>
<dbReference type="GO" id="GO:0016020">
    <property type="term" value="C:membrane"/>
    <property type="evidence" value="ECO:0007669"/>
    <property type="project" value="UniProtKB-SubCell"/>
</dbReference>